<name>A0A381QW83_9ZZZZ</name>
<reference evidence="1" key="1">
    <citation type="submission" date="2018-05" db="EMBL/GenBank/DDBJ databases">
        <authorList>
            <person name="Lanie J.A."/>
            <person name="Ng W.-L."/>
            <person name="Kazmierczak K.M."/>
            <person name="Andrzejewski T.M."/>
            <person name="Davidsen T.M."/>
            <person name="Wayne K.J."/>
            <person name="Tettelin H."/>
            <person name="Glass J.I."/>
            <person name="Rusch D."/>
            <person name="Podicherti R."/>
            <person name="Tsui H.-C.T."/>
            <person name="Winkler M.E."/>
        </authorList>
    </citation>
    <scope>NUCLEOTIDE SEQUENCE</scope>
</reference>
<protein>
    <submittedName>
        <fullName evidence="1">Uncharacterized protein</fullName>
    </submittedName>
</protein>
<sequence length="93" mass="10192">MKKLIVPLAISIIGGVIALFIHNLNYDHNIVQDKLVSGNKMVNISYDPSPTINSNSNIDFTIAAEKTINSVVHVKNTSVASGSSSVWDYYNNR</sequence>
<dbReference type="AlphaFoldDB" id="A0A381QW83"/>
<accession>A0A381QW83</accession>
<feature type="non-terminal residue" evidence="1">
    <location>
        <position position="93"/>
    </location>
</feature>
<dbReference type="EMBL" id="UINC01001561">
    <property type="protein sequence ID" value="SUZ83686.1"/>
    <property type="molecule type" value="Genomic_DNA"/>
</dbReference>
<evidence type="ECO:0000313" key="1">
    <source>
        <dbReference type="EMBL" id="SUZ83686.1"/>
    </source>
</evidence>
<proteinExistence type="predicted"/>
<organism evidence="1">
    <name type="scientific">marine metagenome</name>
    <dbReference type="NCBI Taxonomy" id="408172"/>
    <lineage>
        <taxon>unclassified sequences</taxon>
        <taxon>metagenomes</taxon>
        <taxon>ecological metagenomes</taxon>
    </lineage>
</organism>
<gene>
    <name evidence="1" type="ORF">METZ01_LOCUS36540</name>
</gene>